<dbReference type="Proteomes" id="UP001333710">
    <property type="component" value="Chromosome"/>
</dbReference>
<dbReference type="InterPro" id="IPR058627">
    <property type="entry name" value="MdtA-like_C"/>
</dbReference>
<feature type="domain" description="Multidrug resistance protein MdtA-like alpha-helical hairpin" evidence="5">
    <location>
        <begin position="104"/>
        <end position="171"/>
    </location>
</feature>
<dbReference type="Pfam" id="PF25967">
    <property type="entry name" value="RND-MFP_C"/>
    <property type="match status" value="1"/>
</dbReference>
<organism evidence="9 10">
    <name type="scientific">Planctobacterium marinum</name>
    <dbReference type="NCBI Taxonomy" id="1631968"/>
    <lineage>
        <taxon>Bacteria</taxon>
        <taxon>Pseudomonadati</taxon>
        <taxon>Pseudomonadota</taxon>
        <taxon>Gammaproteobacteria</taxon>
        <taxon>Alteromonadales</taxon>
        <taxon>Alteromonadaceae</taxon>
        <taxon>Planctobacterium</taxon>
    </lineage>
</organism>
<comment type="subcellular location">
    <subcellularLocation>
        <location evidence="1">Cell inner membrane</location>
        <topology evidence="1">Lipid-anchor</topology>
    </subcellularLocation>
</comment>
<accession>A0AA48HFN1</accession>
<dbReference type="RefSeq" id="WP_338292121.1">
    <property type="nucleotide sequence ID" value="NZ_AP027272.1"/>
</dbReference>
<evidence type="ECO:0000313" key="10">
    <source>
        <dbReference type="Proteomes" id="UP001333710"/>
    </source>
</evidence>
<dbReference type="InterPro" id="IPR058624">
    <property type="entry name" value="MdtA-like_HH"/>
</dbReference>
<dbReference type="NCBIfam" id="TIGR01730">
    <property type="entry name" value="RND_mfp"/>
    <property type="match status" value="1"/>
</dbReference>
<evidence type="ECO:0000259" key="5">
    <source>
        <dbReference type="Pfam" id="PF25876"/>
    </source>
</evidence>
<feature type="domain" description="Multidrug resistance protein MdtA-like C-terminal permuted SH3" evidence="8">
    <location>
        <begin position="302"/>
        <end position="361"/>
    </location>
</feature>
<gene>
    <name evidence="9" type="primary">mexE</name>
    <name evidence="9" type="ORF">MACH26_16040</name>
</gene>
<dbReference type="Gene3D" id="2.40.420.20">
    <property type="match status" value="1"/>
</dbReference>
<dbReference type="FunFam" id="2.40.420.20:FF:000001">
    <property type="entry name" value="Efflux RND transporter periplasmic adaptor subunit"/>
    <property type="match status" value="1"/>
</dbReference>
<dbReference type="InterPro" id="IPR058625">
    <property type="entry name" value="MdtA-like_BSH"/>
</dbReference>
<dbReference type="EMBL" id="AP027272">
    <property type="protein sequence ID" value="BDX06083.1"/>
    <property type="molecule type" value="Genomic_DNA"/>
</dbReference>
<dbReference type="GO" id="GO:0046677">
    <property type="term" value="P:response to antibiotic"/>
    <property type="evidence" value="ECO:0007669"/>
    <property type="project" value="TreeGrafter"/>
</dbReference>
<evidence type="ECO:0000256" key="3">
    <source>
        <dbReference type="SAM" id="Coils"/>
    </source>
</evidence>
<dbReference type="Pfam" id="PF25944">
    <property type="entry name" value="Beta-barrel_RND"/>
    <property type="match status" value="1"/>
</dbReference>
<keyword evidence="10" id="KW-1185">Reference proteome</keyword>
<evidence type="ECO:0000313" key="9">
    <source>
        <dbReference type="EMBL" id="BDX06083.1"/>
    </source>
</evidence>
<dbReference type="SUPFAM" id="SSF111369">
    <property type="entry name" value="HlyD-like secretion proteins"/>
    <property type="match status" value="1"/>
</dbReference>
<dbReference type="InterPro" id="IPR006143">
    <property type="entry name" value="RND_pump_MFP"/>
</dbReference>
<dbReference type="Pfam" id="PF25917">
    <property type="entry name" value="BSH_RND"/>
    <property type="match status" value="1"/>
</dbReference>
<feature type="domain" description="Multidrug resistance protein MdtA-like barrel-sandwich hybrid" evidence="6">
    <location>
        <begin position="62"/>
        <end position="197"/>
    </location>
</feature>
<reference evidence="9" key="1">
    <citation type="submission" date="2023-01" db="EMBL/GenBank/DDBJ databases">
        <title>Complete genome sequence of Planctobacterium marinum strain Dej080120_11.</title>
        <authorList>
            <person name="Ueki S."/>
            <person name="Maruyama F."/>
        </authorList>
    </citation>
    <scope>NUCLEOTIDE SEQUENCE</scope>
    <source>
        <strain evidence="9">Dej080120_11</strain>
    </source>
</reference>
<dbReference type="PANTHER" id="PTHR30158:SF26">
    <property type="entry name" value="RESISTANCE-NODULATION-CELL DIVISION (RND) MULTIDRUG EFFLUX MEMBRANE FUSION PROTEIN MEXE"/>
    <property type="match status" value="1"/>
</dbReference>
<evidence type="ECO:0000259" key="6">
    <source>
        <dbReference type="Pfam" id="PF25917"/>
    </source>
</evidence>
<dbReference type="KEGG" id="pmaw:MACH26_16040"/>
<evidence type="ECO:0000259" key="8">
    <source>
        <dbReference type="Pfam" id="PF25967"/>
    </source>
</evidence>
<dbReference type="InterPro" id="IPR058626">
    <property type="entry name" value="MdtA-like_b-barrel"/>
</dbReference>
<evidence type="ECO:0000256" key="1">
    <source>
        <dbReference type="ARBA" id="ARBA00004519"/>
    </source>
</evidence>
<keyword evidence="3" id="KW-0175">Coiled coil</keyword>
<evidence type="ECO:0000256" key="4">
    <source>
        <dbReference type="SAM" id="SignalP"/>
    </source>
</evidence>
<sequence>MSVKNSLRSSILALSALVISACGTHAQENTAPPAPQVSVAQVIEQRLTEWDEFTGRLEAPQSVELTPRVSGYIDIVAFEEGDMVNVGDPLFFIDNKPFKAEVRRLEADLMNAEAQYELATSEAQRAENLLVKNAISQELADSRRAQLKQAKARVQSVEAALELARLNLSYTRVAAPIAGRVSRADFTKGNYVTAGQSVLTNLVSTDKVYAYFEADEQTYLHYVKLAREGSRPSSREHENLVLMGLASDKDYPHQGYIDFVDNRINPTSGTIRGRAVFDNDGQFIPGLFARIRLVGSASYDGILIDDKAIGTDLSNKFVLVLDDNNQVQYRAVTLGEKLNGLRIIKSGLKAGEKIVVNGLQRVRPGAIVNPQVISMAETSQLQALRQIQSAIDDNYNRPALAQKAQNLTVVGG</sequence>
<dbReference type="PROSITE" id="PS51257">
    <property type="entry name" value="PROKAR_LIPOPROTEIN"/>
    <property type="match status" value="1"/>
</dbReference>
<comment type="similarity">
    <text evidence="2">Belongs to the membrane fusion protein (MFP) (TC 8.A.1) family.</text>
</comment>
<dbReference type="PANTHER" id="PTHR30158">
    <property type="entry name" value="ACRA/E-RELATED COMPONENT OF DRUG EFFLUX TRANSPORTER"/>
    <property type="match status" value="1"/>
</dbReference>
<proteinExistence type="inferred from homology"/>
<feature type="coiled-coil region" evidence="3">
    <location>
        <begin position="95"/>
        <end position="167"/>
    </location>
</feature>
<dbReference type="Gene3D" id="2.40.50.100">
    <property type="match status" value="1"/>
</dbReference>
<dbReference type="GO" id="GO:0005886">
    <property type="term" value="C:plasma membrane"/>
    <property type="evidence" value="ECO:0007669"/>
    <property type="project" value="UniProtKB-SubCell"/>
</dbReference>
<protein>
    <submittedName>
        <fullName evidence="9">Resistance-nodulation-cell division multidrug efflux membrane fusion protein MexE</fullName>
    </submittedName>
</protein>
<feature type="chain" id="PRO_5041243641" evidence="4">
    <location>
        <begin position="27"/>
        <end position="412"/>
    </location>
</feature>
<dbReference type="GO" id="GO:0022857">
    <property type="term" value="F:transmembrane transporter activity"/>
    <property type="evidence" value="ECO:0007669"/>
    <property type="project" value="InterPro"/>
</dbReference>
<dbReference type="Pfam" id="PF25876">
    <property type="entry name" value="HH_MFP_RND"/>
    <property type="match status" value="1"/>
</dbReference>
<dbReference type="AlphaFoldDB" id="A0AA48HFN1"/>
<feature type="domain" description="Multidrug resistance protein MdtA-like beta-barrel" evidence="7">
    <location>
        <begin position="246"/>
        <end position="293"/>
    </location>
</feature>
<dbReference type="Gene3D" id="1.10.287.470">
    <property type="entry name" value="Helix hairpin bin"/>
    <property type="match status" value="1"/>
</dbReference>
<evidence type="ECO:0000256" key="2">
    <source>
        <dbReference type="ARBA" id="ARBA00009477"/>
    </source>
</evidence>
<dbReference type="Gene3D" id="2.40.30.170">
    <property type="match status" value="1"/>
</dbReference>
<evidence type="ECO:0000259" key="7">
    <source>
        <dbReference type="Pfam" id="PF25944"/>
    </source>
</evidence>
<keyword evidence="4" id="KW-0732">Signal</keyword>
<feature type="signal peptide" evidence="4">
    <location>
        <begin position="1"/>
        <end position="26"/>
    </location>
</feature>
<name>A0AA48HFN1_9ALTE</name>